<evidence type="ECO:0000313" key="2">
    <source>
        <dbReference type="EMBL" id="GGJ04141.1"/>
    </source>
</evidence>
<keyword evidence="1" id="KW-0472">Membrane</keyword>
<dbReference type="Proteomes" id="UP000637695">
    <property type="component" value="Unassembled WGS sequence"/>
</dbReference>
<comment type="caution">
    <text evidence="2">The sequence shown here is derived from an EMBL/GenBank/DDBJ whole genome shotgun (WGS) entry which is preliminary data.</text>
</comment>
<proteinExistence type="predicted"/>
<accession>A0A917NKA6</accession>
<dbReference type="RefSeq" id="WP_188881743.1">
    <property type="nucleotide sequence ID" value="NZ_BMOY01000014.1"/>
</dbReference>
<organism evidence="2 3">
    <name type="scientific">Alicyclobacillus cellulosilyticus</name>
    <dbReference type="NCBI Taxonomy" id="1003997"/>
    <lineage>
        <taxon>Bacteria</taxon>
        <taxon>Bacillati</taxon>
        <taxon>Bacillota</taxon>
        <taxon>Bacilli</taxon>
        <taxon>Bacillales</taxon>
        <taxon>Alicyclobacillaceae</taxon>
        <taxon>Alicyclobacillus</taxon>
    </lineage>
</organism>
<reference evidence="2" key="2">
    <citation type="submission" date="2020-09" db="EMBL/GenBank/DDBJ databases">
        <authorList>
            <person name="Sun Q."/>
            <person name="Ohkuma M."/>
        </authorList>
    </citation>
    <scope>NUCLEOTIDE SEQUENCE</scope>
    <source>
        <strain evidence="2">JCM 18487</strain>
    </source>
</reference>
<name>A0A917NKA6_9BACL</name>
<feature type="transmembrane region" description="Helical" evidence="1">
    <location>
        <begin position="65"/>
        <end position="82"/>
    </location>
</feature>
<protein>
    <submittedName>
        <fullName evidence="2">Uncharacterized protein</fullName>
    </submittedName>
</protein>
<evidence type="ECO:0000313" key="3">
    <source>
        <dbReference type="Proteomes" id="UP000637695"/>
    </source>
</evidence>
<gene>
    <name evidence="2" type="ORF">GCM10010885_11800</name>
</gene>
<keyword evidence="1" id="KW-0812">Transmembrane</keyword>
<feature type="transmembrane region" description="Helical" evidence="1">
    <location>
        <begin position="27"/>
        <end position="45"/>
    </location>
</feature>
<sequence length="392" mass="44143">MKRQTPSPRPAQAPLAELAEQNQRYRLILFAVLLIAVTAAIYAFINWAQGRLHPGTLFVNVLQDIASTTFSLAVVGLIFEWWNRRRSEEQLRSAIVDAIMFSDEVLRRLTHEAKFNYIQRMLRAMLGPRRGDALYAAYIRPFAVRPHAETLFRTSFKYDITFLPSPAAGAPSRPYHRVIETIEYEKAMRLPDPALARAGLYLVAALREDDLAPYFADPRCVYRSVMGLADADAAALADARDPVAWAAAFHQVLEVRINGQPAKLRTVYEDGVFKTYLSGYDLHEAGPGDTEDTDDHADAGGVRLHLRAVLETVHATSRNFYTVYLSEPSRAPEVTFRYHEGMRDVVCLRFLSGVEDGDVAVWHHAAGQSLTLKVRKGQWVFPTSGVVFVWKH</sequence>
<dbReference type="EMBL" id="BMOY01000014">
    <property type="protein sequence ID" value="GGJ04141.1"/>
    <property type="molecule type" value="Genomic_DNA"/>
</dbReference>
<evidence type="ECO:0000256" key="1">
    <source>
        <dbReference type="SAM" id="Phobius"/>
    </source>
</evidence>
<dbReference type="AlphaFoldDB" id="A0A917NKA6"/>
<keyword evidence="3" id="KW-1185">Reference proteome</keyword>
<keyword evidence="1" id="KW-1133">Transmembrane helix</keyword>
<reference evidence="2" key="1">
    <citation type="journal article" date="2014" name="Int. J. Syst. Evol. Microbiol.">
        <title>Complete genome sequence of Corynebacterium casei LMG S-19264T (=DSM 44701T), isolated from a smear-ripened cheese.</title>
        <authorList>
            <consortium name="US DOE Joint Genome Institute (JGI-PGF)"/>
            <person name="Walter F."/>
            <person name="Albersmeier A."/>
            <person name="Kalinowski J."/>
            <person name="Ruckert C."/>
        </authorList>
    </citation>
    <scope>NUCLEOTIDE SEQUENCE</scope>
    <source>
        <strain evidence="2">JCM 18487</strain>
    </source>
</reference>